<name>A0A7Y0FLY6_9BACT</name>
<gene>
    <name evidence="2" type="ORF">HHL22_08835</name>
</gene>
<dbReference type="InterPro" id="IPR029060">
    <property type="entry name" value="PIN-like_dom_sf"/>
</dbReference>
<dbReference type="Pfam" id="PF01850">
    <property type="entry name" value="PIN"/>
    <property type="match status" value="1"/>
</dbReference>
<dbReference type="EMBL" id="JABBGH010000001">
    <property type="protein sequence ID" value="NML65307.1"/>
    <property type="molecule type" value="Genomic_DNA"/>
</dbReference>
<dbReference type="AlphaFoldDB" id="A0A7Y0FLY6"/>
<evidence type="ECO:0000313" key="3">
    <source>
        <dbReference type="Proteomes" id="UP000559626"/>
    </source>
</evidence>
<dbReference type="Gene3D" id="3.40.50.1010">
    <property type="entry name" value="5'-nuclease"/>
    <property type="match status" value="1"/>
</dbReference>
<feature type="domain" description="PIN" evidence="1">
    <location>
        <begin position="2"/>
        <end position="105"/>
    </location>
</feature>
<sequence>MYAYSNDDPAKRQVALVLGTAPDRWLSTQVLIEFANVFSRKLKTPWPDVQIALLELATNNSIHQTTPATIVHATRLAQRYQLAWFDALIVAAALECGCNTLYSEDLQVGQVFDGQLTVANPFAAQQP</sequence>
<protein>
    <submittedName>
        <fullName evidence="2">PIN domain-containing protein</fullName>
    </submittedName>
</protein>
<comment type="caution">
    <text evidence="2">The sequence shown here is derived from an EMBL/GenBank/DDBJ whole genome shotgun (WGS) entry which is preliminary data.</text>
</comment>
<keyword evidence="3" id="KW-1185">Reference proteome</keyword>
<dbReference type="Proteomes" id="UP000559626">
    <property type="component" value="Unassembled WGS sequence"/>
</dbReference>
<evidence type="ECO:0000313" key="2">
    <source>
        <dbReference type="EMBL" id="NML65307.1"/>
    </source>
</evidence>
<reference evidence="2 3" key="1">
    <citation type="submission" date="2020-04" db="EMBL/GenBank/DDBJ databases">
        <title>Hymenobacter polaris sp. nov., isolated from Arctic soil.</title>
        <authorList>
            <person name="Dahal R.H."/>
        </authorList>
    </citation>
    <scope>NUCLEOTIDE SEQUENCE [LARGE SCALE GENOMIC DNA]</scope>
    <source>
        <strain evidence="2 3">RP-2-7</strain>
    </source>
</reference>
<evidence type="ECO:0000259" key="1">
    <source>
        <dbReference type="Pfam" id="PF01850"/>
    </source>
</evidence>
<dbReference type="CDD" id="cd18692">
    <property type="entry name" value="PIN_VapC-like"/>
    <property type="match status" value="1"/>
</dbReference>
<dbReference type="InterPro" id="IPR002716">
    <property type="entry name" value="PIN_dom"/>
</dbReference>
<organism evidence="2 3">
    <name type="scientific">Hymenobacter polaris</name>
    <dbReference type="NCBI Taxonomy" id="2682546"/>
    <lineage>
        <taxon>Bacteria</taxon>
        <taxon>Pseudomonadati</taxon>
        <taxon>Bacteroidota</taxon>
        <taxon>Cytophagia</taxon>
        <taxon>Cytophagales</taxon>
        <taxon>Hymenobacteraceae</taxon>
        <taxon>Hymenobacter</taxon>
    </lineage>
</organism>
<accession>A0A7Y0FLY6</accession>
<dbReference type="SUPFAM" id="SSF88723">
    <property type="entry name" value="PIN domain-like"/>
    <property type="match status" value="1"/>
</dbReference>
<proteinExistence type="predicted"/>